<sequence length="50" mass="5612">MSLPQNSPARCRADEKPFADLTPREADFSSEERTVRLGDLPNTFAYLLNA</sequence>
<evidence type="ECO:0000313" key="2">
    <source>
        <dbReference type="EMBL" id="ERI84516.1"/>
    </source>
</evidence>
<name>U2DXD9_9BACE</name>
<dbReference type="AlphaFoldDB" id="U2DXD9"/>
<dbReference type="HOGENOM" id="CLU_3114731_0_0_10"/>
<dbReference type="PATRIC" id="fig|1321819.3.peg.2170"/>
<dbReference type="EMBL" id="AWSV01000123">
    <property type="protein sequence ID" value="ERI84516.1"/>
    <property type="molecule type" value="Genomic_DNA"/>
</dbReference>
<dbReference type="Proteomes" id="UP000016496">
    <property type="component" value="Unassembled WGS sequence"/>
</dbReference>
<accession>U2DXD9</accession>
<proteinExistence type="predicted"/>
<feature type="region of interest" description="Disordered" evidence="1">
    <location>
        <begin position="1"/>
        <end position="21"/>
    </location>
</feature>
<gene>
    <name evidence="2" type="ORF">HMPREF1981_02353</name>
</gene>
<evidence type="ECO:0000256" key="1">
    <source>
        <dbReference type="SAM" id="MobiDB-lite"/>
    </source>
</evidence>
<protein>
    <submittedName>
        <fullName evidence="2">Uncharacterized protein</fullName>
    </submittedName>
</protein>
<organism evidence="2 3">
    <name type="scientific">Bacteroides pyogenes F0041</name>
    <dbReference type="NCBI Taxonomy" id="1321819"/>
    <lineage>
        <taxon>Bacteria</taxon>
        <taxon>Pseudomonadati</taxon>
        <taxon>Bacteroidota</taxon>
        <taxon>Bacteroidia</taxon>
        <taxon>Bacteroidales</taxon>
        <taxon>Bacteroidaceae</taxon>
        <taxon>Bacteroides</taxon>
    </lineage>
</organism>
<comment type="caution">
    <text evidence="2">The sequence shown here is derived from an EMBL/GenBank/DDBJ whole genome shotgun (WGS) entry which is preliminary data.</text>
</comment>
<evidence type="ECO:0000313" key="3">
    <source>
        <dbReference type="Proteomes" id="UP000016496"/>
    </source>
</evidence>
<feature type="compositionally biased region" description="Basic and acidic residues" evidence="1">
    <location>
        <begin position="11"/>
        <end position="21"/>
    </location>
</feature>
<reference evidence="2 3" key="1">
    <citation type="submission" date="2013-08" db="EMBL/GenBank/DDBJ databases">
        <authorList>
            <person name="Weinstock G."/>
            <person name="Sodergren E."/>
            <person name="Wylie T."/>
            <person name="Fulton L."/>
            <person name="Fulton R."/>
            <person name="Fronick C."/>
            <person name="O'Laughlin M."/>
            <person name="Godfrey J."/>
            <person name="Miner T."/>
            <person name="Herter B."/>
            <person name="Appelbaum E."/>
            <person name="Cordes M."/>
            <person name="Lek S."/>
            <person name="Wollam A."/>
            <person name="Pepin K.H."/>
            <person name="Palsikar V.B."/>
            <person name="Mitreva M."/>
            <person name="Wilson R.K."/>
        </authorList>
    </citation>
    <scope>NUCLEOTIDE SEQUENCE [LARGE SCALE GENOMIC DNA]</scope>
    <source>
        <strain evidence="2 3">F0041</strain>
    </source>
</reference>